<dbReference type="AlphaFoldDB" id="A0A5D2LUZ5"/>
<dbReference type="EMBL" id="CM017624">
    <property type="protein sequence ID" value="TYH82871.1"/>
    <property type="molecule type" value="Genomic_DNA"/>
</dbReference>
<organism evidence="1 2">
    <name type="scientific">Gossypium tomentosum</name>
    <name type="common">Hawaiian cotton</name>
    <name type="synonym">Gossypium sandvicense</name>
    <dbReference type="NCBI Taxonomy" id="34277"/>
    <lineage>
        <taxon>Eukaryota</taxon>
        <taxon>Viridiplantae</taxon>
        <taxon>Streptophyta</taxon>
        <taxon>Embryophyta</taxon>
        <taxon>Tracheophyta</taxon>
        <taxon>Spermatophyta</taxon>
        <taxon>Magnoliopsida</taxon>
        <taxon>eudicotyledons</taxon>
        <taxon>Gunneridae</taxon>
        <taxon>Pentapetalae</taxon>
        <taxon>rosids</taxon>
        <taxon>malvids</taxon>
        <taxon>Malvales</taxon>
        <taxon>Malvaceae</taxon>
        <taxon>Malvoideae</taxon>
        <taxon>Gossypium</taxon>
    </lineage>
</organism>
<reference evidence="1 2" key="1">
    <citation type="submission" date="2019-07" db="EMBL/GenBank/DDBJ databases">
        <title>WGS assembly of Gossypium tomentosum.</title>
        <authorList>
            <person name="Chen Z.J."/>
            <person name="Sreedasyam A."/>
            <person name="Ando A."/>
            <person name="Song Q."/>
            <person name="De L."/>
            <person name="Hulse-Kemp A."/>
            <person name="Ding M."/>
            <person name="Ye W."/>
            <person name="Kirkbride R."/>
            <person name="Jenkins J."/>
            <person name="Plott C."/>
            <person name="Lovell J."/>
            <person name="Lin Y.-M."/>
            <person name="Vaughn R."/>
            <person name="Liu B."/>
            <person name="Li W."/>
            <person name="Simpson S."/>
            <person name="Scheffler B."/>
            <person name="Saski C."/>
            <person name="Grover C."/>
            <person name="Hu G."/>
            <person name="Conover J."/>
            <person name="Carlson J."/>
            <person name="Shu S."/>
            <person name="Boston L."/>
            <person name="Williams M."/>
            <person name="Peterson D."/>
            <person name="Mcgee K."/>
            <person name="Jones D."/>
            <person name="Wendel J."/>
            <person name="Stelly D."/>
            <person name="Grimwood J."/>
            <person name="Schmutz J."/>
        </authorList>
    </citation>
    <scope>NUCLEOTIDE SEQUENCE [LARGE SCALE GENOMIC DNA]</scope>
    <source>
        <strain evidence="1">7179.01</strain>
    </source>
</reference>
<dbReference type="Proteomes" id="UP000322667">
    <property type="component" value="Chromosome D02"/>
</dbReference>
<protein>
    <submittedName>
        <fullName evidence="1">Uncharacterized protein</fullName>
    </submittedName>
</protein>
<accession>A0A5D2LUZ5</accession>
<proteinExistence type="predicted"/>
<evidence type="ECO:0000313" key="2">
    <source>
        <dbReference type="Proteomes" id="UP000322667"/>
    </source>
</evidence>
<sequence length="45" mass="5629">MYRLIEKVSRPLIIDWVIGQHTHILEWTRRALELEDWELLSFHQR</sequence>
<gene>
    <name evidence="1" type="ORF">ES332_D02G091600v1</name>
</gene>
<name>A0A5D2LUZ5_GOSTO</name>
<keyword evidence="2" id="KW-1185">Reference proteome</keyword>
<evidence type="ECO:0000313" key="1">
    <source>
        <dbReference type="EMBL" id="TYH82871.1"/>
    </source>
</evidence>